<gene>
    <name evidence="2" type="ORF">SKTS_04630</name>
</gene>
<evidence type="ECO:0000313" key="2">
    <source>
        <dbReference type="EMBL" id="BCB25577.1"/>
    </source>
</evidence>
<feature type="transmembrane region" description="Helical" evidence="1">
    <location>
        <begin position="221"/>
        <end position="240"/>
    </location>
</feature>
<keyword evidence="1" id="KW-1133">Transmembrane helix</keyword>
<feature type="transmembrane region" description="Helical" evidence="1">
    <location>
        <begin position="137"/>
        <end position="158"/>
    </location>
</feature>
<sequence length="262" mass="30322">MTWFQKEMDYARENLEQVSRTAIDHAADKLNVVVRDGVKEASGELREAVLNASREVDHKLDKISAELHNQRQFTKDDVVELVDYAAEKLGSTIDERVRVMREEITALVQDRVEYLKHEVDDFFIQRQQDLARERRRLIANVLIAVTASLAMGVLSLMFHRVGQGSLDMLGIFRIVFASLGGGYVVYLLINMVIKYRRMSEHRKDFVFLTMKYWGILRPESLFSHVLVLLFLLVLGGLLVFPEYLGRWLGSETLLRWAAQLRH</sequence>
<feature type="transmembrane region" description="Helical" evidence="1">
    <location>
        <begin position="170"/>
        <end position="193"/>
    </location>
</feature>
<evidence type="ECO:0000313" key="3">
    <source>
        <dbReference type="Proteomes" id="UP000502260"/>
    </source>
</evidence>
<keyword evidence="3" id="KW-1185">Reference proteome</keyword>
<dbReference type="AlphaFoldDB" id="A0A6F8V8X8"/>
<dbReference type="EMBL" id="AP022853">
    <property type="protein sequence ID" value="BCB25577.1"/>
    <property type="molecule type" value="Genomic_DNA"/>
</dbReference>
<reference evidence="3" key="1">
    <citation type="submission" date="2020-03" db="EMBL/GenBank/DDBJ databases">
        <title>Complete genome sequence of sulfur-oxidizing bacterium skT11.</title>
        <authorList>
            <person name="Kanda M."/>
            <person name="Kojima H."/>
            <person name="Fukui M."/>
        </authorList>
    </citation>
    <scope>NUCLEOTIDE SEQUENCE [LARGE SCALE GENOMIC DNA]</scope>
    <source>
        <strain evidence="3">skT11</strain>
    </source>
</reference>
<organism evidence="2 3">
    <name type="scientific">Sulfurimicrobium lacus</name>
    <dbReference type="NCBI Taxonomy" id="2715678"/>
    <lineage>
        <taxon>Bacteria</taxon>
        <taxon>Pseudomonadati</taxon>
        <taxon>Pseudomonadota</taxon>
        <taxon>Betaproteobacteria</taxon>
        <taxon>Nitrosomonadales</taxon>
        <taxon>Sulfuricellaceae</taxon>
        <taxon>Sulfurimicrobium</taxon>
    </lineage>
</organism>
<evidence type="ECO:0000256" key="1">
    <source>
        <dbReference type="SAM" id="Phobius"/>
    </source>
</evidence>
<dbReference type="RefSeq" id="WP_173059777.1">
    <property type="nucleotide sequence ID" value="NZ_AP022853.1"/>
</dbReference>
<protein>
    <submittedName>
        <fullName evidence="2">Uncharacterized protein</fullName>
    </submittedName>
</protein>
<name>A0A6F8V8X8_9PROT</name>
<proteinExistence type="predicted"/>
<accession>A0A6F8V8X8</accession>
<dbReference type="KEGG" id="slac:SKTS_04630"/>
<dbReference type="Proteomes" id="UP000502260">
    <property type="component" value="Chromosome"/>
</dbReference>
<keyword evidence="1" id="KW-0812">Transmembrane</keyword>
<keyword evidence="1" id="KW-0472">Membrane</keyword>